<evidence type="ECO:0000259" key="4">
    <source>
        <dbReference type="PROSITE" id="PS50995"/>
    </source>
</evidence>
<reference evidence="5" key="1">
    <citation type="submission" date="2020-11" db="EMBL/GenBank/DDBJ databases">
        <title>Sequencing the genomes of 1000 actinobacteria strains.</title>
        <authorList>
            <person name="Klenk H.-P."/>
        </authorList>
    </citation>
    <scope>NUCLEOTIDE SEQUENCE</scope>
    <source>
        <strain evidence="5">DSM 43175</strain>
    </source>
</reference>
<evidence type="ECO:0000313" key="5">
    <source>
        <dbReference type="EMBL" id="MBG6088339.1"/>
    </source>
</evidence>
<dbReference type="GO" id="GO:0003677">
    <property type="term" value="F:DNA binding"/>
    <property type="evidence" value="ECO:0007669"/>
    <property type="project" value="UniProtKB-KW"/>
</dbReference>
<dbReference type="GO" id="GO:0006950">
    <property type="term" value="P:response to stress"/>
    <property type="evidence" value="ECO:0007669"/>
    <property type="project" value="TreeGrafter"/>
</dbReference>
<dbReference type="PROSITE" id="PS01117">
    <property type="entry name" value="HTH_MARR_1"/>
    <property type="match status" value="1"/>
</dbReference>
<dbReference type="Pfam" id="PF01047">
    <property type="entry name" value="MarR"/>
    <property type="match status" value="1"/>
</dbReference>
<evidence type="ECO:0000256" key="3">
    <source>
        <dbReference type="ARBA" id="ARBA00023163"/>
    </source>
</evidence>
<dbReference type="AlphaFoldDB" id="A0A931GQB5"/>
<proteinExistence type="predicted"/>
<keyword evidence="6" id="KW-1185">Reference proteome</keyword>
<dbReference type="InterPro" id="IPR036388">
    <property type="entry name" value="WH-like_DNA-bd_sf"/>
</dbReference>
<dbReference type="SMART" id="SM00347">
    <property type="entry name" value="HTH_MARR"/>
    <property type="match status" value="1"/>
</dbReference>
<dbReference type="PROSITE" id="PS50995">
    <property type="entry name" value="HTH_MARR_2"/>
    <property type="match status" value="1"/>
</dbReference>
<dbReference type="Proteomes" id="UP000614047">
    <property type="component" value="Unassembled WGS sequence"/>
</dbReference>
<dbReference type="GO" id="GO:0003700">
    <property type="term" value="F:DNA-binding transcription factor activity"/>
    <property type="evidence" value="ECO:0007669"/>
    <property type="project" value="InterPro"/>
</dbReference>
<dbReference type="InterPro" id="IPR023187">
    <property type="entry name" value="Tscrpt_reg_MarR-type_CS"/>
</dbReference>
<keyword evidence="1" id="KW-0805">Transcription regulation</keyword>
<keyword evidence="2 5" id="KW-0238">DNA-binding</keyword>
<dbReference type="PANTHER" id="PTHR33164">
    <property type="entry name" value="TRANSCRIPTIONAL REGULATOR, MARR FAMILY"/>
    <property type="match status" value="1"/>
</dbReference>
<dbReference type="Gene3D" id="1.10.10.10">
    <property type="entry name" value="Winged helix-like DNA-binding domain superfamily/Winged helix DNA-binding domain"/>
    <property type="match status" value="1"/>
</dbReference>
<keyword evidence="3" id="KW-0804">Transcription</keyword>
<protein>
    <submittedName>
        <fullName evidence="5">DNA-binding MarR family transcriptional regulator</fullName>
    </submittedName>
</protein>
<dbReference type="PANTHER" id="PTHR33164:SF99">
    <property type="entry name" value="MARR FAMILY REGULATORY PROTEIN"/>
    <property type="match status" value="1"/>
</dbReference>
<sequence>MQSEAPRSSSDELMELAFRLAGRIRVGLDRAAAELDLPPAQAQALARLRSPAPMRELAEVMSCDASNVTGIVDGLERRGLVRRRPDPRDRRIKHLVLTEEGERRRAALHASTSKMAAEVFDLPEADREALHGLLARLVSRSGDR</sequence>
<dbReference type="RefSeq" id="WP_197011074.1">
    <property type="nucleotide sequence ID" value="NZ_BAABES010000020.1"/>
</dbReference>
<dbReference type="SUPFAM" id="SSF46785">
    <property type="entry name" value="Winged helix' DNA-binding domain"/>
    <property type="match status" value="1"/>
</dbReference>
<dbReference type="EMBL" id="JADOUA010000001">
    <property type="protein sequence ID" value="MBG6088339.1"/>
    <property type="molecule type" value="Genomic_DNA"/>
</dbReference>
<evidence type="ECO:0000256" key="2">
    <source>
        <dbReference type="ARBA" id="ARBA00023125"/>
    </source>
</evidence>
<comment type="caution">
    <text evidence="5">The sequence shown here is derived from an EMBL/GenBank/DDBJ whole genome shotgun (WGS) entry which is preliminary data.</text>
</comment>
<gene>
    <name evidence="5" type="ORF">IW256_002452</name>
</gene>
<dbReference type="PRINTS" id="PR00598">
    <property type="entry name" value="HTHMARR"/>
</dbReference>
<name>A0A931GQB5_9ACTN</name>
<evidence type="ECO:0000313" key="6">
    <source>
        <dbReference type="Proteomes" id="UP000614047"/>
    </source>
</evidence>
<dbReference type="InterPro" id="IPR039422">
    <property type="entry name" value="MarR/SlyA-like"/>
</dbReference>
<evidence type="ECO:0000256" key="1">
    <source>
        <dbReference type="ARBA" id="ARBA00023015"/>
    </source>
</evidence>
<dbReference type="InterPro" id="IPR000835">
    <property type="entry name" value="HTH_MarR-typ"/>
</dbReference>
<dbReference type="InterPro" id="IPR036390">
    <property type="entry name" value="WH_DNA-bd_sf"/>
</dbReference>
<accession>A0A931GQB5</accession>
<feature type="domain" description="HTH marR-type" evidence="4">
    <location>
        <begin position="10"/>
        <end position="139"/>
    </location>
</feature>
<organism evidence="5 6">
    <name type="scientific">Actinomadura viridis</name>
    <dbReference type="NCBI Taxonomy" id="58110"/>
    <lineage>
        <taxon>Bacteria</taxon>
        <taxon>Bacillati</taxon>
        <taxon>Actinomycetota</taxon>
        <taxon>Actinomycetes</taxon>
        <taxon>Streptosporangiales</taxon>
        <taxon>Thermomonosporaceae</taxon>
        <taxon>Actinomadura</taxon>
    </lineage>
</organism>